<name>A0A8H7T9V4_9HELO</name>
<dbReference type="Gene3D" id="1.10.510.10">
    <property type="entry name" value="Transferase(Phosphotransferase) domain 1"/>
    <property type="match status" value="1"/>
</dbReference>
<evidence type="ECO:0000313" key="6">
    <source>
        <dbReference type="EMBL" id="KAG4417694.1"/>
    </source>
</evidence>
<feature type="compositionally biased region" description="Low complexity" evidence="4">
    <location>
        <begin position="208"/>
        <end position="217"/>
    </location>
</feature>
<dbReference type="SMART" id="SM00220">
    <property type="entry name" value="S_TKc"/>
    <property type="match status" value="1"/>
</dbReference>
<feature type="compositionally biased region" description="Low complexity" evidence="4">
    <location>
        <begin position="46"/>
        <end position="66"/>
    </location>
</feature>
<evidence type="ECO:0000256" key="3">
    <source>
        <dbReference type="PROSITE-ProRule" id="PRU10141"/>
    </source>
</evidence>
<accession>A0A8H7T9V4</accession>
<feature type="compositionally biased region" description="Basic and acidic residues" evidence="4">
    <location>
        <begin position="13"/>
        <end position="29"/>
    </location>
</feature>
<dbReference type="Pfam" id="PF00069">
    <property type="entry name" value="Pkinase"/>
    <property type="match status" value="1"/>
</dbReference>
<sequence>MSIPEEAEEDDTSTERVDEPPTAKDDHHPQKGISQETSAANLAVNAVHSHSSISASAHPLTPIPAATLPPLPTETEKITTASASTPLQRRATAQDRPSVKRSLTGLFKRATSHSGNGNSEKHANAAAKPPVPGAGLPADGGSKVMPPKEYRRMPIRRMSGTNSAHTTRHNTPPSPATPADRGGKQPSVAMADSPSNISFASTRKKNRSSSGLGLRELLTNHKITFAPHELEPKPERRSRATSVDFDSSSQETAQQNNSQVQLPSRQVWGLAADTGTGLKSRRLSMSLPDTFMVDEVELYSEFCDHSKIIGRRGKTVGKGATAHVKLMNRKGGGHHETYAVKEFRGKSMKEKSEDYEKKVKSEYSIAKSAHHPNIVETFRLCTHNGRWNHVMEFCDQGDLFSLVSQKYLSREDHLIDRVCLFKQLIQGLNYLHTHGIAHRDVKLENLLLTRDSKLKITDFGVSEVFAGVHPGLRASGGQCGKDMGEIRLCPPGMCGSPPYVAPEVIAKTEEYDPRPLDVWGAAIVMLCMTANGVLWSEAKRGSSPLYDDLLRGWMKWNSKHMVEGAGITESDYPFVAFFDQHINPPALRRILLTMLNPEPSKRASISTVAKNRWMKNVECCQVDSYDDPKACIDASRARCGGTKAMTKVVHHNHLPPTSHLGHKLVRLPGSTDM</sequence>
<reference evidence="6" key="1">
    <citation type="submission" date="2021-02" db="EMBL/GenBank/DDBJ databases">
        <title>Genome sequence Cadophora malorum strain M34.</title>
        <authorList>
            <person name="Stefanovic E."/>
            <person name="Vu D."/>
            <person name="Scully C."/>
            <person name="Dijksterhuis J."/>
            <person name="Roader J."/>
            <person name="Houbraken J."/>
        </authorList>
    </citation>
    <scope>NUCLEOTIDE SEQUENCE</scope>
    <source>
        <strain evidence="6">M34</strain>
    </source>
</reference>
<keyword evidence="1 3" id="KW-0547">Nucleotide-binding</keyword>
<feature type="binding site" evidence="3">
    <location>
        <position position="341"/>
    </location>
    <ligand>
        <name>ATP</name>
        <dbReference type="ChEBI" id="CHEBI:30616"/>
    </ligand>
</feature>
<keyword evidence="2 3" id="KW-0067">ATP-binding</keyword>
<dbReference type="Proteomes" id="UP000664132">
    <property type="component" value="Unassembled WGS sequence"/>
</dbReference>
<gene>
    <name evidence="6" type="ORF">IFR04_009197</name>
</gene>
<feature type="region of interest" description="Disordered" evidence="4">
    <location>
        <begin position="1"/>
        <end position="265"/>
    </location>
</feature>
<dbReference type="InterPro" id="IPR008271">
    <property type="entry name" value="Ser/Thr_kinase_AS"/>
</dbReference>
<dbReference type="InterPro" id="IPR017441">
    <property type="entry name" value="Protein_kinase_ATP_BS"/>
</dbReference>
<evidence type="ECO:0000256" key="2">
    <source>
        <dbReference type="ARBA" id="ARBA00022840"/>
    </source>
</evidence>
<feature type="domain" description="Protein kinase" evidence="5">
    <location>
        <begin position="310"/>
        <end position="614"/>
    </location>
</feature>
<dbReference type="GO" id="GO:0035556">
    <property type="term" value="P:intracellular signal transduction"/>
    <property type="evidence" value="ECO:0007669"/>
    <property type="project" value="TreeGrafter"/>
</dbReference>
<dbReference type="OrthoDB" id="4062651at2759"/>
<dbReference type="InterPro" id="IPR000719">
    <property type="entry name" value="Prot_kinase_dom"/>
</dbReference>
<dbReference type="PROSITE" id="PS00108">
    <property type="entry name" value="PROTEIN_KINASE_ST"/>
    <property type="match status" value="1"/>
</dbReference>
<organism evidence="6 7">
    <name type="scientific">Cadophora malorum</name>
    <dbReference type="NCBI Taxonomy" id="108018"/>
    <lineage>
        <taxon>Eukaryota</taxon>
        <taxon>Fungi</taxon>
        <taxon>Dikarya</taxon>
        <taxon>Ascomycota</taxon>
        <taxon>Pezizomycotina</taxon>
        <taxon>Leotiomycetes</taxon>
        <taxon>Helotiales</taxon>
        <taxon>Ploettnerulaceae</taxon>
        <taxon>Cadophora</taxon>
    </lineage>
</organism>
<comment type="caution">
    <text evidence="6">The sequence shown here is derived from an EMBL/GenBank/DDBJ whole genome shotgun (WGS) entry which is preliminary data.</text>
</comment>
<feature type="compositionally biased region" description="Acidic residues" evidence="4">
    <location>
        <begin position="1"/>
        <end position="12"/>
    </location>
</feature>
<feature type="compositionally biased region" description="Polar residues" evidence="4">
    <location>
        <begin position="159"/>
        <end position="171"/>
    </location>
</feature>
<dbReference type="PANTHER" id="PTHR24346">
    <property type="entry name" value="MAP/MICROTUBULE AFFINITY-REGULATING KINASE"/>
    <property type="match status" value="1"/>
</dbReference>
<dbReference type="AlphaFoldDB" id="A0A8H7T9V4"/>
<protein>
    <recommendedName>
        <fullName evidence="5">Protein kinase domain-containing protein</fullName>
    </recommendedName>
</protein>
<dbReference type="PANTHER" id="PTHR24346:SF30">
    <property type="entry name" value="MATERNAL EMBRYONIC LEUCINE ZIPPER KINASE"/>
    <property type="match status" value="1"/>
</dbReference>
<proteinExistence type="predicted"/>
<dbReference type="GO" id="GO:0005524">
    <property type="term" value="F:ATP binding"/>
    <property type="evidence" value="ECO:0007669"/>
    <property type="project" value="UniProtKB-UniRule"/>
</dbReference>
<dbReference type="PROSITE" id="PS50011">
    <property type="entry name" value="PROTEIN_KINASE_DOM"/>
    <property type="match status" value="1"/>
</dbReference>
<dbReference type="SUPFAM" id="SSF56112">
    <property type="entry name" value="Protein kinase-like (PK-like)"/>
    <property type="match status" value="1"/>
</dbReference>
<dbReference type="EMBL" id="JAFJYH010000148">
    <property type="protein sequence ID" value="KAG4417694.1"/>
    <property type="molecule type" value="Genomic_DNA"/>
</dbReference>
<dbReference type="GO" id="GO:0004674">
    <property type="term" value="F:protein serine/threonine kinase activity"/>
    <property type="evidence" value="ECO:0007669"/>
    <property type="project" value="TreeGrafter"/>
</dbReference>
<evidence type="ECO:0000256" key="1">
    <source>
        <dbReference type="ARBA" id="ARBA00022741"/>
    </source>
</evidence>
<evidence type="ECO:0000256" key="4">
    <source>
        <dbReference type="SAM" id="MobiDB-lite"/>
    </source>
</evidence>
<feature type="compositionally biased region" description="Polar residues" evidence="4">
    <location>
        <begin position="240"/>
        <end position="264"/>
    </location>
</feature>
<dbReference type="InterPro" id="IPR011009">
    <property type="entry name" value="Kinase-like_dom_sf"/>
</dbReference>
<dbReference type="GO" id="GO:0005737">
    <property type="term" value="C:cytoplasm"/>
    <property type="evidence" value="ECO:0007669"/>
    <property type="project" value="TreeGrafter"/>
</dbReference>
<evidence type="ECO:0000259" key="5">
    <source>
        <dbReference type="PROSITE" id="PS50011"/>
    </source>
</evidence>
<evidence type="ECO:0000313" key="7">
    <source>
        <dbReference type="Proteomes" id="UP000664132"/>
    </source>
</evidence>
<keyword evidence="7" id="KW-1185">Reference proteome</keyword>
<feature type="compositionally biased region" description="Basic and acidic residues" evidence="4">
    <location>
        <begin position="228"/>
        <end position="238"/>
    </location>
</feature>
<dbReference type="PROSITE" id="PS00107">
    <property type="entry name" value="PROTEIN_KINASE_ATP"/>
    <property type="match status" value="1"/>
</dbReference>